<feature type="region of interest" description="Disordered" evidence="6">
    <location>
        <begin position="352"/>
        <end position="402"/>
    </location>
</feature>
<evidence type="ECO:0000256" key="5">
    <source>
        <dbReference type="ARBA" id="ARBA00025466"/>
    </source>
</evidence>
<reference evidence="8" key="1">
    <citation type="submission" date="2023-03" db="EMBL/GenBank/DDBJ databases">
        <title>Chromosome-level genomes of two armyworms, Mythimna separata and Mythimna loreyi, provide insights into the biosynthesis and reception of sex pheromones.</title>
        <authorList>
            <person name="Zhao H."/>
        </authorList>
    </citation>
    <scope>NUCLEOTIDE SEQUENCE</scope>
    <source>
        <strain evidence="8">BeijingLab</strain>
        <tissue evidence="8">Pupa</tissue>
    </source>
</reference>
<proteinExistence type="predicted"/>
<comment type="subunit">
    <text evidence="1">Self-associates forming complexes of several hundred monomers.</text>
</comment>
<evidence type="ECO:0000256" key="6">
    <source>
        <dbReference type="SAM" id="MobiDB-lite"/>
    </source>
</evidence>
<feature type="domain" description="Myb/SANT-like DNA-binding" evidence="7">
    <location>
        <begin position="199"/>
        <end position="271"/>
    </location>
</feature>
<gene>
    <name evidence="8" type="ORF">PYW07_006606</name>
</gene>
<evidence type="ECO:0000256" key="2">
    <source>
        <dbReference type="ARBA" id="ARBA00016807"/>
    </source>
</evidence>
<dbReference type="InterPro" id="IPR028002">
    <property type="entry name" value="Myb_DNA-bind_5"/>
</dbReference>
<evidence type="ECO:0000256" key="1">
    <source>
        <dbReference type="ARBA" id="ARBA00011764"/>
    </source>
</evidence>
<dbReference type="EMBL" id="JARGEI010000007">
    <property type="protein sequence ID" value="KAJ8728910.1"/>
    <property type="molecule type" value="Genomic_DNA"/>
</dbReference>
<keyword evidence="4" id="KW-0804">Transcription</keyword>
<feature type="compositionally biased region" description="Basic and acidic residues" evidence="6">
    <location>
        <begin position="388"/>
        <end position="402"/>
    </location>
</feature>
<dbReference type="AlphaFoldDB" id="A0AAD7YX13"/>
<dbReference type="Proteomes" id="UP001231518">
    <property type="component" value="Chromosome 19"/>
</dbReference>
<accession>A0AAD7YX13</accession>
<evidence type="ECO:0000256" key="3">
    <source>
        <dbReference type="ARBA" id="ARBA00023015"/>
    </source>
</evidence>
<sequence>MKFFSLLEKAVTDNEIQAHRIYNMDESGLNTVQKPPKVFVSKGKKQVGAVTSVERGEHFTVVACANAIGNYVPPALIIPRKNYKAEYFDGTPPGSLELCHPSGDVESRHSSPTILVPNVATHLLIYGEQSQVGDKVVEQELSENEAVEQGQIENEVQIDDEVVGQEQRGDHAVGQEQIGIEAVPEKICEEDKEKMMSRPTHQQLETLVDFLEQNPGIAKGLLRTAHAKQQTKRKWDEIAVSLNALGGAQKDGKGWAKYWADKKCALKKICAQHAQSMRRTGGGTAENLPALTPIDQRLVAVMGGLQFAAGDSHVAANPFPSTSQSQNDTPSEIVVPIQDFYMDAIDLEVHVSPSQNVETARAPTPREHSPRRTSVPPRQRVRSTRSILDQERERLAERESEG</sequence>
<protein>
    <recommendedName>
        <fullName evidence="2">Regulatory protein zeste</fullName>
    </recommendedName>
</protein>
<keyword evidence="9" id="KW-1185">Reference proteome</keyword>
<evidence type="ECO:0000313" key="8">
    <source>
        <dbReference type="EMBL" id="KAJ8728910.1"/>
    </source>
</evidence>
<comment type="caution">
    <text evidence="8">The sequence shown here is derived from an EMBL/GenBank/DDBJ whole genome shotgun (WGS) entry which is preliminary data.</text>
</comment>
<keyword evidence="3" id="KW-0805">Transcription regulation</keyword>
<evidence type="ECO:0000259" key="7">
    <source>
        <dbReference type="Pfam" id="PF13873"/>
    </source>
</evidence>
<evidence type="ECO:0000256" key="4">
    <source>
        <dbReference type="ARBA" id="ARBA00023163"/>
    </source>
</evidence>
<evidence type="ECO:0000313" key="9">
    <source>
        <dbReference type="Proteomes" id="UP001231518"/>
    </source>
</evidence>
<name>A0AAD7YX13_MYTSE</name>
<dbReference type="Pfam" id="PF13873">
    <property type="entry name" value="Myb_DNA-bind_5"/>
    <property type="match status" value="1"/>
</dbReference>
<organism evidence="8 9">
    <name type="scientific">Mythimna separata</name>
    <name type="common">Oriental armyworm</name>
    <name type="synonym">Pseudaletia separata</name>
    <dbReference type="NCBI Taxonomy" id="271217"/>
    <lineage>
        <taxon>Eukaryota</taxon>
        <taxon>Metazoa</taxon>
        <taxon>Ecdysozoa</taxon>
        <taxon>Arthropoda</taxon>
        <taxon>Hexapoda</taxon>
        <taxon>Insecta</taxon>
        <taxon>Pterygota</taxon>
        <taxon>Neoptera</taxon>
        <taxon>Endopterygota</taxon>
        <taxon>Lepidoptera</taxon>
        <taxon>Glossata</taxon>
        <taxon>Ditrysia</taxon>
        <taxon>Noctuoidea</taxon>
        <taxon>Noctuidae</taxon>
        <taxon>Noctuinae</taxon>
        <taxon>Hadenini</taxon>
        <taxon>Mythimna</taxon>
    </lineage>
</organism>
<comment type="function">
    <text evidence="5">Involved in transvection phenomena (= synapsis-dependent gene expression), where the synaptic pairing of chromosomes carrying genes with which zeste interacts influences the expression of these genes. Zeste binds to DNA and stimulates transcription from a nearby promoter.</text>
</comment>